<dbReference type="AlphaFoldDB" id="A0A6P7GX09"/>
<accession>A0A6P7GX09</accession>
<dbReference type="RefSeq" id="XP_028149953.1">
    <property type="nucleotide sequence ID" value="XM_028294152.1"/>
</dbReference>
<evidence type="ECO:0000313" key="1">
    <source>
        <dbReference type="RefSeq" id="XP_028149953.1"/>
    </source>
</evidence>
<proteinExistence type="predicted"/>
<name>A0A6P7GX09_DIAVI</name>
<reference evidence="1" key="1">
    <citation type="submission" date="2025-08" db="UniProtKB">
        <authorList>
            <consortium name="RefSeq"/>
        </authorList>
    </citation>
    <scope>IDENTIFICATION</scope>
    <source>
        <tissue evidence="1">Whole insect</tissue>
    </source>
</reference>
<gene>
    <name evidence="1" type="primary">LOC114343336</name>
</gene>
<sequence>MNYIIMKPTYFLFFYFFVAATPFLLTKEQKVYQKIQMLDNSFYNITKNGEVIYIGPVEGYEVEDEFHLFIFHPNQLYYLNAEKRGNMMINNSTKSDVIVINILSDLTGVIYGDLSALEHEHLIEDEIKNLCKQFQYNFLQYKENCNNLDDVELSNIYNVYEIAMLNILNVFTTKTTSRTDHE</sequence>
<protein>
    <submittedName>
        <fullName evidence="1">Uncharacterized protein LOC114343336</fullName>
    </submittedName>
</protein>
<organism evidence="1">
    <name type="scientific">Diabrotica virgifera virgifera</name>
    <name type="common">western corn rootworm</name>
    <dbReference type="NCBI Taxonomy" id="50390"/>
    <lineage>
        <taxon>Eukaryota</taxon>
        <taxon>Metazoa</taxon>
        <taxon>Ecdysozoa</taxon>
        <taxon>Arthropoda</taxon>
        <taxon>Hexapoda</taxon>
        <taxon>Insecta</taxon>
        <taxon>Pterygota</taxon>
        <taxon>Neoptera</taxon>
        <taxon>Endopterygota</taxon>
        <taxon>Coleoptera</taxon>
        <taxon>Polyphaga</taxon>
        <taxon>Cucujiformia</taxon>
        <taxon>Chrysomeloidea</taxon>
        <taxon>Chrysomelidae</taxon>
        <taxon>Galerucinae</taxon>
        <taxon>Diabroticina</taxon>
        <taxon>Diabroticites</taxon>
        <taxon>Diabrotica</taxon>
    </lineage>
</organism>
<dbReference type="InParanoid" id="A0A6P7GX09"/>